<gene>
    <name evidence="4" type="ORF">SDC9_186014</name>
</gene>
<dbReference type="InterPro" id="IPR006127">
    <property type="entry name" value="ZnuA-like"/>
</dbReference>
<dbReference type="SUPFAM" id="SSF53807">
    <property type="entry name" value="Helical backbone' metal receptor"/>
    <property type="match status" value="1"/>
</dbReference>
<evidence type="ECO:0000256" key="3">
    <source>
        <dbReference type="ARBA" id="ARBA00022729"/>
    </source>
</evidence>
<proteinExistence type="inferred from homology"/>
<dbReference type="EMBL" id="VSSQ01093752">
    <property type="protein sequence ID" value="MPN38490.1"/>
    <property type="molecule type" value="Genomic_DNA"/>
</dbReference>
<evidence type="ECO:0000256" key="2">
    <source>
        <dbReference type="ARBA" id="ARBA00022448"/>
    </source>
</evidence>
<evidence type="ECO:0000256" key="1">
    <source>
        <dbReference type="ARBA" id="ARBA00011028"/>
    </source>
</evidence>
<evidence type="ECO:0000313" key="4">
    <source>
        <dbReference type="EMBL" id="MPN38490.1"/>
    </source>
</evidence>
<dbReference type="GO" id="GO:0030001">
    <property type="term" value="P:metal ion transport"/>
    <property type="evidence" value="ECO:0007669"/>
    <property type="project" value="InterPro"/>
</dbReference>
<accession>A0A645HIB3</accession>
<dbReference type="InterPro" id="IPR050492">
    <property type="entry name" value="Bact_metal-bind_prot9"/>
</dbReference>
<organism evidence="4">
    <name type="scientific">bioreactor metagenome</name>
    <dbReference type="NCBI Taxonomy" id="1076179"/>
    <lineage>
        <taxon>unclassified sequences</taxon>
        <taxon>metagenomes</taxon>
        <taxon>ecological metagenomes</taxon>
    </lineage>
</organism>
<reference evidence="4" key="1">
    <citation type="submission" date="2019-08" db="EMBL/GenBank/DDBJ databases">
        <authorList>
            <person name="Kucharzyk K."/>
            <person name="Murdoch R.W."/>
            <person name="Higgins S."/>
            <person name="Loffler F."/>
        </authorList>
    </citation>
    <scope>NUCLEOTIDE SEQUENCE</scope>
</reference>
<keyword evidence="2" id="KW-0813">Transport</keyword>
<dbReference type="PANTHER" id="PTHR42953:SF3">
    <property type="entry name" value="HIGH-AFFINITY ZINC UPTAKE SYSTEM PROTEIN ZNUA"/>
    <property type="match status" value="1"/>
</dbReference>
<comment type="similarity">
    <text evidence="1">Belongs to the bacterial solute-binding protein 9 family.</text>
</comment>
<dbReference type="PANTHER" id="PTHR42953">
    <property type="entry name" value="HIGH-AFFINITY ZINC UPTAKE SYSTEM PROTEIN ZNUA-RELATED"/>
    <property type="match status" value="1"/>
</dbReference>
<dbReference type="Gene3D" id="3.40.50.1980">
    <property type="entry name" value="Nitrogenase molybdenum iron protein domain"/>
    <property type="match status" value="1"/>
</dbReference>
<dbReference type="GO" id="GO:0046872">
    <property type="term" value="F:metal ion binding"/>
    <property type="evidence" value="ECO:0007669"/>
    <property type="project" value="InterPro"/>
</dbReference>
<dbReference type="Pfam" id="PF01297">
    <property type="entry name" value="ZnuA"/>
    <property type="match status" value="1"/>
</dbReference>
<name>A0A645HIB3_9ZZZZ</name>
<keyword evidence="3" id="KW-0732">Signal</keyword>
<protein>
    <recommendedName>
        <fullName evidence="5">High-affinity zinc uptake system binding-protein ZnuA</fullName>
    </recommendedName>
</protein>
<sequence>MIERESGTAPSAKELADIIETVTVSGIKAIFAEPLYPATSADTIANETGAHVYTLDPITSGVISLTAYEDAMRKNISVFKEAFADAD</sequence>
<evidence type="ECO:0008006" key="5">
    <source>
        <dbReference type="Google" id="ProtNLM"/>
    </source>
</evidence>
<dbReference type="AlphaFoldDB" id="A0A645HIB3"/>
<comment type="caution">
    <text evidence="4">The sequence shown here is derived from an EMBL/GenBank/DDBJ whole genome shotgun (WGS) entry which is preliminary data.</text>
</comment>